<evidence type="ECO:0000313" key="2">
    <source>
        <dbReference type="EMBL" id="AWV34622.1"/>
    </source>
</evidence>
<dbReference type="EMBL" id="CP021965">
    <property type="protein sequence ID" value="AWV34622.1"/>
    <property type="molecule type" value="Genomic_DNA"/>
</dbReference>
<protein>
    <recommendedName>
        <fullName evidence="1">Thioesterase domain-containing protein</fullName>
    </recommendedName>
</protein>
<gene>
    <name evidence="2" type="ORF">CD191_19485</name>
</gene>
<dbReference type="Pfam" id="PF00975">
    <property type="entry name" value="Thioesterase"/>
    <property type="match status" value="1"/>
</dbReference>
<organism evidence="2 3">
    <name type="scientific">Paenibacillus odorifer</name>
    <dbReference type="NCBI Taxonomy" id="189426"/>
    <lineage>
        <taxon>Bacteria</taxon>
        <taxon>Bacillati</taxon>
        <taxon>Bacillota</taxon>
        <taxon>Bacilli</taxon>
        <taxon>Bacillales</taxon>
        <taxon>Paenibacillaceae</taxon>
        <taxon>Paenibacillus</taxon>
    </lineage>
</organism>
<name>A0AAD0KP22_9BACL</name>
<evidence type="ECO:0000313" key="3">
    <source>
        <dbReference type="Proteomes" id="UP000249163"/>
    </source>
</evidence>
<dbReference type="InterPro" id="IPR001031">
    <property type="entry name" value="Thioesterase"/>
</dbReference>
<proteinExistence type="predicted"/>
<dbReference type="Gene3D" id="3.40.50.1820">
    <property type="entry name" value="alpha/beta hydrolase"/>
    <property type="match status" value="1"/>
</dbReference>
<feature type="domain" description="Thioesterase" evidence="1">
    <location>
        <begin position="10"/>
        <end position="53"/>
    </location>
</feature>
<accession>A0AAD0KP22</accession>
<dbReference type="Proteomes" id="UP000249163">
    <property type="component" value="Chromosome"/>
</dbReference>
<sequence length="70" mass="7554">METRNIDGLIERLADDYAARLLDTGHRQFQLIGYCLGGLIAVETAGRLLEAGTGGCRLGAGRQPSCFSFH</sequence>
<reference evidence="2 3" key="1">
    <citation type="submission" date="2017-06" db="EMBL/GenBank/DDBJ databases">
        <title>Complete genome sequence of Paenibacillus odorifer CBA7130.</title>
        <authorList>
            <person name="Nam Y.-D."/>
            <person name="Kang J."/>
            <person name="Chung W.-H."/>
        </authorList>
    </citation>
    <scope>NUCLEOTIDE SEQUENCE [LARGE SCALE GENOMIC DNA]</scope>
    <source>
        <strain evidence="2 3">CBA7130</strain>
    </source>
</reference>
<dbReference type="InterPro" id="IPR029058">
    <property type="entry name" value="AB_hydrolase_fold"/>
</dbReference>
<dbReference type="SUPFAM" id="SSF53474">
    <property type="entry name" value="alpha/beta-Hydrolases"/>
    <property type="match status" value="1"/>
</dbReference>
<evidence type="ECO:0000259" key="1">
    <source>
        <dbReference type="Pfam" id="PF00975"/>
    </source>
</evidence>
<dbReference type="AlphaFoldDB" id="A0AAD0KP22"/>